<sequence>MDGAILPLNFYCRNARLCLKKASISRKANLLADELQHLRVFATLVSSTIPLHPLYIDRKSEKPFLELQSQLPEAAQRILELEDSVPPVSTHTTHENTNRLLETEKSNEQPSKMKVNLLLSSSSRPTSDSVLRVEKKTIISQRAPDKVQQWENSSPNMSDPYRFASKSAPSSRKTTPTTQRPKKASDSSAMDHHHHHHHANMDCLRLQPTSITTAGNITPPQANGGQDMPSSKSSGPLSSTSAKIQGKCSTHVPKMKSTLMELSQERSVTILHPSESSGRKCSIHGFQGGGRNQAANKCVIQSSSAMVPSGVFRYGGNELHMRAPMTTSVPCKQKTAAANSCEGGIVNREEDTEVNCIGMAAQLTEIGMTTRCFQSNGTFRHQQHDEACCRKLSLAESGREWQGSENHTNGLNVETSFMVSNSREHHCSDVSGKMLTTRPVSAPQRIQGAVSGEQMKFPKGEQIDIDMSDGRNRNAMGTYRSRGMKGVKEDCERFRHQMQMLKEKAEDTRIREVEVEGMADRLQKCLVDKIDLVATRKGQEGVKTERTSWQTVRFSDKERIEFEDIYSPGISPTQIGGVLGSKINASPLPLNAIPFLGQEPDVMKDAHEEFQAHKATIPELTASLPSYTHSTSSSTSGLASSSLSSLPLSHYLHKLDHLTPNSHHPPSSCSLYMPSLDAVVGCCNPAHNSLHLNLLTTSASTLEPHPKYDPSTSDYKPSPESLHTSSKLPVVDRELLDSDHLSSKSTAILLPTSIASTHTVHCPLAEDQYKNRFEICGTQNVSRSPTSCEMVRSEQQMGAILGHCTLAGSHLQSQNNMINDVNSATKFSHAKVGQKYLTTADDLRFRGFNNRISEASATTPSNTSY</sequence>
<accession>A0ABP0TB25</accession>
<feature type="region of interest" description="Disordered" evidence="2">
    <location>
        <begin position="86"/>
        <end position="112"/>
    </location>
</feature>
<evidence type="ECO:0000256" key="1">
    <source>
        <dbReference type="SAM" id="Coils"/>
    </source>
</evidence>
<proteinExistence type="predicted"/>
<name>A0ABP0TB25_9BRYO</name>
<feature type="region of interest" description="Disordered" evidence="2">
    <location>
        <begin position="703"/>
        <end position="727"/>
    </location>
</feature>
<protein>
    <submittedName>
        <fullName evidence="3">Uncharacterized protein</fullName>
    </submittedName>
</protein>
<feature type="compositionally biased region" description="Low complexity" evidence="2">
    <location>
        <begin position="230"/>
        <end position="241"/>
    </location>
</feature>
<organism evidence="3 4">
    <name type="scientific">Sphagnum troendelagicum</name>
    <dbReference type="NCBI Taxonomy" id="128251"/>
    <lineage>
        <taxon>Eukaryota</taxon>
        <taxon>Viridiplantae</taxon>
        <taxon>Streptophyta</taxon>
        <taxon>Embryophyta</taxon>
        <taxon>Bryophyta</taxon>
        <taxon>Sphagnophytina</taxon>
        <taxon>Sphagnopsida</taxon>
        <taxon>Sphagnales</taxon>
        <taxon>Sphagnaceae</taxon>
        <taxon>Sphagnum</taxon>
    </lineage>
</organism>
<feature type="compositionally biased region" description="Low complexity" evidence="2">
    <location>
        <begin position="169"/>
        <end position="179"/>
    </location>
</feature>
<gene>
    <name evidence="3" type="ORF">CSSPTR1EN2_LOCUS1359</name>
</gene>
<feature type="compositionally biased region" description="Basic and acidic residues" evidence="2">
    <location>
        <begin position="92"/>
        <end position="107"/>
    </location>
</feature>
<feature type="compositionally biased region" description="Polar residues" evidence="2">
    <location>
        <begin position="211"/>
        <end position="224"/>
    </location>
</feature>
<evidence type="ECO:0000313" key="3">
    <source>
        <dbReference type="EMBL" id="CAK9191375.1"/>
    </source>
</evidence>
<feature type="compositionally biased region" description="Polar residues" evidence="2">
    <location>
        <begin position="710"/>
        <end position="727"/>
    </location>
</feature>
<keyword evidence="4" id="KW-1185">Reference proteome</keyword>
<feature type="region of interest" description="Disordered" evidence="2">
    <location>
        <begin position="211"/>
        <end position="246"/>
    </location>
</feature>
<dbReference type="EMBL" id="OZ019893">
    <property type="protein sequence ID" value="CAK9191375.1"/>
    <property type="molecule type" value="Genomic_DNA"/>
</dbReference>
<reference evidence="3 4" key="1">
    <citation type="submission" date="2024-02" db="EMBL/GenBank/DDBJ databases">
        <authorList>
            <consortium name="ELIXIR-Norway"/>
            <consortium name="Elixir Norway"/>
        </authorList>
    </citation>
    <scope>NUCLEOTIDE SEQUENCE [LARGE SCALE GENOMIC DNA]</scope>
</reference>
<feature type="region of interest" description="Disordered" evidence="2">
    <location>
        <begin position="140"/>
        <end position="199"/>
    </location>
</feature>
<dbReference type="Proteomes" id="UP001497512">
    <property type="component" value="Chromosome 1"/>
</dbReference>
<evidence type="ECO:0000256" key="2">
    <source>
        <dbReference type="SAM" id="MobiDB-lite"/>
    </source>
</evidence>
<evidence type="ECO:0000313" key="4">
    <source>
        <dbReference type="Proteomes" id="UP001497512"/>
    </source>
</evidence>
<keyword evidence="1" id="KW-0175">Coiled coil</keyword>
<feature type="coiled-coil region" evidence="1">
    <location>
        <begin position="484"/>
        <end position="511"/>
    </location>
</feature>